<feature type="compositionally biased region" description="Polar residues" evidence="1">
    <location>
        <begin position="398"/>
        <end position="433"/>
    </location>
</feature>
<gene>
    <name evidence="2" type="ORF">HPULCUR_003325</name>
</gene>
<feature type="compositionally biased region" description="Basic residues" evidence="1">
    <location>
        <begin position="436"/>
        <end position="447"/>
    </location>
</feature>
<accession>A0ABP9XT14</accession>
<sequence>MPPVNVNTGRNRRGRPRNVLPDNVTAEIRRPGRSTGQVVRAWGTRVPTAGDRIEDASIIGSPEATWTHLRENICAFYRESDVCGFNGCTSEMSLTYRLQKKQFYYRCRYPTPRSAHSDRQETITTNTVFYNSKKSVNIVYCILLEYFRSAKANDIYSTIRVHGVTISQISKDCQTMMNSDYVRYHGSYLLGTNENCDHIQIDESKFGKRKHNRGSHIEGVWVFGMVEAIKTDETYLAYISEGQYEVRPKYKAGKAFKTSSSKPLDQFSTEDQVRGNQTEGLIHTNVIEGLWTPIKRFIHPRNRTIKDCPGKLLEFMWRRENQGLGLITGLERCIREVQLESSTSSDITPDTYITRAQAWDEEQEVEEEAQPYEFEDDYNSEEESDYDTDDEDWVPEEGSSNPNEGLTLAPSFQPSVVRTNSDDINASTSTTDSTRIRHNTRPSRNNR</sequence>
<feature type="compositionally biased region" description="Acidic residues" evidence="1">
    <location>
        <begin position="359"/>
        <end position="395"/>
    </location>
</feature>
<feature type="region of interest" description="Disordered" evidence="1">
    <location>
        <begin position="358"/>
        <end position="447"/>
    </location>
</feature>
<name>A0ABP9XT14_9FUNG</name>
<organism evidence="2 3">
    <name type="scientific">Helicostylum pulchrum</name>
    <dbReference type="NCBI Taxonomy" id="562976"/>
    <lineage>
        <taxon>Eukaryota</taxon>
        <taxon>Fungi</taxon>
        <taxon>Fungi incertae sedis</taxon>
        <taxon>Mucoromycota</taxon>
        <taxon>Mucoromycotina</taxon>
        <taxon>Mucoromycetes</taxon>
        <taxon>Mucorales</taxon>
        <taxon>Mucorineae</taxon>
        <taxon>Mucoraceae</taxon>
        <taxon>Helicostylum</taxon>
    </lineage>
</organism>
<evidence type="ECO:0000313" key="3">
    <source>
        <dbReference type="Proteomes" id="UP001476247"/>
    </source>
</evidence>
<evidence type="ECO:0000256" key="1">
    <source>
        <dbReference type="SAM" id="MobiDB-lite"/>
    </source>
</evidence>
<protein>
    <submittedName>
        <fullName evidence="2">Uncharacterized protein</fullName>
    </submittedName>
</protein>
<dbReference type="EMBL" id="BAABUJ010000009">
    <property type="protein sequence ID" value="GAA5797927.1"/>
    <property type="molecule type" value="Genomic_DNA"/>
</dbReference>
<evidence type="ECO:0000313" key="2">
    <source>
        <dbReference type="EMBL" id="GAA5797927.1"/>
    </source>
</evidence>
<dbReference type="Proteomes" id="UP001476247">
    <property type="component" value="Unassembled WGS sequence"/>
</dbReference>
<proteinExistence type="predicted"/>
<comment type="caution">
    <text evidence="2">The sequence shown here is derived from an EMBL/GenBank/DDBJ whole genome shotgun (WGS) entry which is preliminary data.</text>
</comment>
<keyword evidence="3" id="KW-1185">Reference proteome</keyword>
<reference evidence="2 3" key="1">
    <citation type="submission" date="2024-04" db="EMBL/GenBank/DDBJ databases">
        <title>genome sequences of Mucor flavus KT1a and Helicostylum pulchrum KT1b strains isolation_sourced from the surface of a dry-aged beef.</title>
        <authorList>
            <person name="Toyotome T."/>
            <person name="Hosono M."/>
            <person name="Torimaru M."/>
            <person name="Fukuda K."/>
            <person name="Mikami N."/>
        </authorList>
    </citation>
    <scope>NUCLEOTIDE SEQUENCE [LARGE SCALE GENOMIC DNA]</scope>
    <source>
        <strain evidence="2 3">KT1b</strain>
    </source>
</reference>